<dbReference type="Gene3D" id="2.30.29.80">
    <property type="match status" value="1"/>
</dbReference>
<dbReference type="Proteomes" id="UP000282741">
    <property type="component" value="Chromosome"/>
</dbReference>
<dbReference type="SUPFAM" id="SSF160113">
    <property type="entry name" value="YegP-like"/>
    <property type="match status" value="2"/>
</dbReference>
<protein>
    <submittedName>
        <fullName evidence="2">DUF1508 domain-containing protein</fullName>
    </submittedName>
</protein>
<name>A0AAN1VH81_9BORD</name>
<reference evidence="3" key="1">
    <citation type="submission" date="2017-10" db="EMBL/GenBank/DDBJ databases">
        <title>Whole genome sequencing of various Bordetella species.</title>
        <authorList>
            <person name="Weigand M.R."/>
            <person name="Loparev V."/>
            <person name="Peng Y."/>
            <person name="Bowden K.E."/>
            <person name="Tondella M.L."/>
            <person name="Williams M.M."/>
        </authorList>
    </citation>
    <scope>NUCLEOTIDE SEQUENCE [LARGE SCALE GENOMIC DNA]</scope>
    <source>
        <strain evidence="3">H720</strain>
    </source>
</reference>
<feature type="domain" description="DUF1508" evidence="1">
    <location>
        <begin position="27"/>
        <end position="69"/>
    </location>
</feature>
<gene>
    <name evidence="2" type="ORF">CS347_17100</name>
</gene>
<sequence>MPASTAVIPDRQESIMASWFELRRDGSGRYHFVLKDRHGETILTSNAYPSAAAAQAGIAAVQAHCTDGTCYLKEATGDGRCYFTLLQSDGKPIASSEVYGNEAARALAIQSLKDSGTTQDIRPAPAPAAARQTAVAMPAAAV</sequence>
<dbReference type="PANTHER" id="PTHR40606:SF1">
    <property type="entry name" value="UPF0339 PROTEIN YEGP"/>
    <property type="match status" value="1"/>
</dbReference>
<dbReference type="AlphaFoldDB" id="A0AAN1VH81"/>
<evidence type="ECO:0000259" key="1">
    <source>
        <dbReference type="Pfam" id="PF07411"/>
    </source>
</evidence>
<evidence type="ECO:0000313" key="2">
    <source>
        <dbReference type="EMBL" id="AZW18358.1"/>
    </source>
</evidence>
<accession>A0AAN1VH81</accession>
<dbReference type="InterPro" id="IPR036913">
    <property type="entry name" value="YegP-like_sf"/>
</dbReference>
<proteinExistence type="predicted"/>
<evidence type="ECO:0000313" key="3">
    <source>
        <dbReference type="Proteomes" id="UP000282741"/>
    </source>
</evidence>
<dbReference type="Pfam" id="PF07411">
    <property type="entry name" value="DUF1508"/>
    <property type="match status" value="2"/>
</dbReference>
<organism evidence="2 3">
    <name type="scientific">Bordetella hinzii</name>
    <dbReference type="NCBI Taxonomy" id="103855"/>
    <lineage>
        <taxon>Bacteria</taxon>
        <taxon>Pseudomonadati</taxon>
        <taxon>Pseudomonadota</taxon>
        <taxon>Betaproteobacteria</taxon>
        <taxon>Burkholderiales</taxon>
        <taxon>Alcaligenaceae</taxon>
        <taxon>Bordetella</taxon>
    </lineage>
</organism>
<feature type="domain" description="DUF1508" evidence="1">
    <location>
        <begin position="78"/>
        <end position="121"/>
    </location>
</feature>
<dbReference type="InterPro" id="IPR051141">
    <property type="entry name" value="UPF0339_domain"/>
</dbReference>
<dbReference type="PANTHER" id="PTHR40606">
    <property type="match status" value="1"/>
</dbReference>
<dbReference type="EMBL" id="CP024172">
    <property type="protein sequence ID" value="AZW18358.1"/>
    <property type="molecule type" value="Genomic_DNA"/>
</dbReference>
<dbReference type="InterPro" id="IPR010879">
    <property type="entry name" value="DUF1508"/>
</dbReference>